<organism evidence="4 5">
    <name type="scientific">Ktedonobacter racemifer DSM 44963</name>
    <dbReference type="NCBI Taxonomy" id="485913"/>
    <lineage>
        <taxon>Bacteria</taxon>
        <taxon>Bacillati</taxon>
        <taxon>Chloroflexota</taxon>
        <taxon>Ktedonobacteria</taxon>
        <taxon>Ktedonobacterales</taxon>
        <taxon>Ktedonobacteraceae</taxon>
        <taxon>Ktedonobacter</taxon>
    </lineage>
</organism>
<evidence type="ECO:0000259" key="3">
    <source>
        <dbReference type="PROSITE" id="PS50110"/>
    </source>
</evidence>
<dbReference type="PANTHER" id="PTHR44591:SF3">
    <property type="entry name" value="RESPONSE REGULATORY DOMAIN-CONTAINING PROTEIN"/>
    <property type="match status" value="1"/>
</dbReference>
<feature type="domain" description="Response regulatory" evidence="3">
    <location>
        <begin position="26"/>
        <end position="145"/>
    </location>
</feature>
<dbReference type="SMART" id="SM00448">
    <property type="entry name" value="REC"/>
    <property type="match status" value="1"/>
</dbReference>
<evidence type="ECO:0000313" key="5">
    <source>
        <dbReference type="Proteomes" id="UP000004508"/>
    </source>
</evidence>
<dbReference type="Gene3D" id="3.40.50.2300">
    <property type="match status" value="1"/>
</dbReference>
<proteinExistence type="predicted"/>
<comment type="caution">
    <text evidence="4">The sequence shown here is derived from an EMBL/GenBank/DDBJ whole genome shotgun (WGS) entry which is preliminary data.</text>
</comment>
<gene>
    <name evidence="4" type="ORF">Krac_7916</name>
</gene>
<dbReference type="InParanoid" id="D6TLG1"/>
<name>D6TLG1_KTERA</name>
<dbReference type="InterPro" id="IPR001789">
    <property type="entry name" value="Sig_transdc_resp-reg_receiver"/>
</dbReference>
<protein>
    <submittedName>
        <fullName evidence="4">Response regulator receiver protein</fullName>
    </submittedName>
</protein>
<evidence type="ECO:0000256" key="2">
    <source>
        <dbReference type="PROSITE-ProRule" id="PRU00169"/>
    </source>
</evidence>
<feature type="modified residue" description="4-aspartylphosphate" evidence="2">
    <location>
        <position position="78"/>
    </location>
</feature>
<dbReference type="InterPro" id="IPR050595">
    <property type="entry name" value="Bact_response_regulator"/>
</dbReference>
<accession>D6TLG1</accession>
<reference evidence="4 5" key="1">
    <citation type="journal article" date="2011" name="Stand. Genomic Sci.">
        <title>Non-contiguous finished genome sequence and contextual data of the filamentous soil bacterium Ktedonobacter racemifer type strain (SOSP1-21).</title>
        <authorList>
            <person name="Chang Y.J."/>
            <person name="Land M."/>
            <person name="Hauser L."/>
            <person name="Chertkov O."/>
            <person name="Del Rio T.G."/>
            <person name="Nolan M."/>
            <person name="Copeland A."/>
            <person name="Tice H."/>
            <person name="Cheng J.F."/>
            <person name="Lucas S."/>
            <person name="Han C."/>
            <person name="Goodwin L."/>
            <person name="Pitluck S."/>
            <person name="Ivanova N."/>
            <person name="Ovchinikova G."/>
            <person name="Pati A."/>
            <person name="Chen A."/>
            <person name="Palaniappan K."/>
            <person name="Mavromatis K."/>
            <person name="Liolios K."/>
            <person name="Brettin T."/>
            <person name="Fiebig A."/>
            <person name="Rohde M."/>
            <person name="Abt B."/>
            <person name="Goker M."/>
            <person name="Detter J.C."/>
            <person name="Woyke T."/>
            <person name="Bristow J."/>
            <person name="Eisen J.A."/>
            <person name="Markowitz V."/>
            <person name="Hugenholtz P."/>
            <person name="Kyrpides N.C."/>
            <person name="Klenk H.P."/>
            <person name="Lapidus A."/>
        </authorList>
    </citation>
    <scope>NUCLEOTIDE SEQUENCE [LARGE SCALE GENOMIC DNA]</scope>
    <source>
        <strain evidence="5">DSM 44963</strain>
    </source>
</reference>
<dbReference type="GO" id="GO:0000160">
    <property type="term" value="P:phosphorelay signal transduction system"/>
    <property type="evidence" value="ECO:0007669"/>
    <property type="project" value="InterPro"/>
</dbReference>
<evidence type="ECO:0000256" key="1">
    <source>
        <dbReference type="ARBA" id="ARBA00022553"/>
    </source>
</evidence>
<keyword evidence="1 2" id="KW-0597">Phosphoprotein</keyword>
<dbReference type="eggNOG" id="COG0745">
    <property type="taxonomic scope" value="Bacteria"/>
</dbReference>
<dbReference type="STRING" id="485913.Krac_7916"/>
<dbReference type="InterPro" id="IPR011006">
    <property type="entry name" value="CheY-like_superfamily"/>
</dbReference>
<evidence type="ECO:0000313" key="4">
    <source>
        <dbReference type="EMBL" id="EFH86611.1"/>
    </source>
</evidence>
<dbReference type="Pfam" id="PF00072">
    <property type="entry name" value="Response_reg"/>
    <property type="match status" value="1"/>
</dbReference>
<dbReference type="PANTHER" id="PTHR44591">
    <property type="entry name" value="STRESS RESPONSE REGULATOR PROTEIN 1"/>
    <property type="match status" value="1"/>
</dbReference>
<dbReference type="Proteomes" id="UP000004508">
    <property type="component" value="Unassembled WGS sequence"/>
</dbReference>
<sequence>MVVYVAVAVVTVGNVFPCVEVVRDMRILVIDDSPLIRKILETCLQRAGHQVMSYPDGVEAMRQLLSPQALLPELIFLDIDLPKLNGYEIARKFKAKPALAAIPIVMISRHAGIMDRLKARLAGAKSFLAKPFTTQQILEEVTNVASPNNTPAGAPTENR</sequence>
<dbReference type="PROSITE" id="PS50110">
    <property type="entry name" value="RESPONSE_REGULATORY"/>
    <property type="match status" value="1"/>
</dbReference>
<dbReference type="AlphaFoldDB" id="D6TLG1"/>
<dbReference type="SUPFAM" id="SSF52172">
    <property type="entry name" value="CheY-like"/>
    <property type="match status" value="1"/>
</dbReference>
<keyword evidence="5" id="KW-1185">Reference proteome</keyword>
<dbReference type="EMBL" id="ADVG01000002">
    <property type="protein sequence ID" value="EFH86611.1"/>
    <property type="molecule type" value="Genomic_DNA"/>
</dbReference>